<evidence type="ECO:0000313" key="1">
    <source>
        <dbReference type="Ensembl" id="ENSMMOP00000007021.1"/>
    </source>
</evidence>
<reference evidence="1" key="1">
    <citation type="submission" date="2025-08" db="UniProtKB">
        <authorList>
            <consortium name="Ensembl"/>
        </authorList>
    </citation>
    <scope>IDENTIFICATION</scope>
</reference>
<dbReference type="PANTHER" id="PTHR19446">
    <property type="entry name" value="REVERSE TRANSCRIPTASES"/>
    <property type="match status" value="1"/>
</dbReference>
<accession>A0A3Q3VVR8</accession>
<keyword evidence="2" id="KW-1185">Reference proteome</keyword>
<dbReference type="Ensembl" id="ENSMMOT00000007155.1">
    <property type="protein sequence ID" value="ENSMMOP00000007021.1"/>
    <property type="gene ID" value="ENSMMOG00000005462.1"/>
</dbReference>
<dbReference type="STRING" id="94237.ENSMMOP00000007021"/>
<sequence>MKIILNRYPQYQQNIYHVFIDFKKAFDPVWQAALWTTMRKYNISPNNVRVIKHLYDKATSAVLYNGAI</sequence>
<reference evidence="1" key="2">
    <citation type="submission" date="2025-09" db="UniProtKB">
        <authorList>
            <consortium name="Ensembl"/>
        </authorList>
    </citation>
    <scope>IDENTIFICATION</scope>
</reference>
<organism evidence="1 2">
    <name type="scientific">Mola mola</name>
    <name type="common">Ocean sunfish</name>
    <name type="synonym">Tetraodon mola</name>
    <dbReference type="NCBI Taxonomy" id="94237"/>
    <lineage>
        <taxon>Eukaryota</taxon>
        <taxon>Metazoa</taxon>
        <taxon>Chordata</taxon>
        <taxon>Craniata</taxon>
        <taxon>Vertebrata</taxon>
        <taxon>Euteleostomi</taxon>
        <taxon>Actinopterygii</taxon>
        <taxon>Neopterygii</taxon>
        <taxon>Teleostei</taxon>
        <taxon>Neoteleostei</taxon>
        <taxon>Acanthomorphata</taxon>
        <taxon>Eupercaria</taxon>
        <taxon>Tetraodontiformes</taxon>
        <taxon>Molidae</taxon>
        <taxon>Mola</taxon>
    </lineage>
</organism>
<evidence type="ECO:0000313" key="2">
    <source>
        <dbReference type="Proteomes" id="UP000261620"/>
    </source>
</evidence>
<dbReference type="OMA" id="CNNNIGE"/>
<protein>
    <recommendedName>
        <fullName evidence="3">Reverse transcriptase domain-containing protein</fullName>
    </recommendedName>
</protein>
<dbReference type="Proteomes" id="UP000261620">
    <property type="component" value="Unplaced"/>
</dbReference>
<evidence type="ECO:0008006" key="3">
    <source>
        <dbReference type="Google" id="ProtNLM"/>
    </source>
</evidence>
<name>A0A3Q3VVR8_MOLML</name>
<proteinExistence type="predicted"/>
<dbReference type="AlphaFoldDB" id="A0A3Q3VVR8"/>